<evidence type="ECO:0000313" key="3">
    <source>
        <dbReference type="Proteomes" id="UP001651690"/>
    </source>
</evidence>
<gene>
    <name evidence="2" type="ORF">NM203_30485</name>
</gene>
<evidence type="ECO:0000313" key="2">
    <source>
        <dbReference type="EMBL" id="MCP9276522.1"/>
    </source>
</evidence>
<comment type="caution">
    <text evidence="2">The sequence shown here is derived from an EMBL/GenBank/DDBJ whole genome shotgun (WGS) entry which is preliminary data.</text>
</comment>
<proteinExistence type="predicted"/>
<evidence type="ECO:0008006" key="4">
    <source>
        <dbReference type="Google" id="ProtNLM"/>
    </source>
</evidence>
<organism evidence="2 3">
    <name type="scientific">Mycolicibacterium arenosum</name>
    <dbReference type="NCBI Taxonomy" id="2952157"/>
    <lineage>
        <taxon>Bacteria</taxon>
        <taxon>Bacillati</taxon>
        <taxon>Actinomycetota</taxon>
        <taxon>Actinomycetes</taxon>
        <taxon>Mycobacteriales</taxon>
        <taxon>Mycobacteriaceae</taxon>
        <taxon>Mycolicibacterium</taxon>
    </lineage>
</organism>
<sequence>MVIAALAGEVLPDLRGEGNLGWAVTGFVCGVTLVLGLAAYGRLVDRRQRDSGSTTRTLPLGLLVAVAIDLLIDGLLVGLGARGWDRRRR</sequence>
<name>A0ABT1MFI3_9MYCO</name>
<feature type="transmembrane region" description="Helical" evidence="1">
    <location>
        <begin position="60"/>
        <end position="81"/>
    </location>
</feature>
<keyword evidence="3" id="KW-1185">Reference proteome</keyword>
<keyword evidence="1" id="KW-0472">Membrane</keyword>
<reference evidence="2 3" key="1">
    <citation type="submission" date="2022-06" db="EMBL/GenBank/DDBJ databases">
        <title>Mycolicibacterium sp. CAU 1645 isolated from seawater.</title>
        <authorList>
            <person name="Kim W."/>
        </authorList>
    </citation>
    <scope>NUCLEOTIDE SEQUENCE [LARGE SCALE GENOMIC DNA]</scope>
    <source>
        <strain evidence="2 3">CAU 1645</strain>
    </source>
</reference>
<evidence type="ECO:0000256" key="1">
    <source>
        <dbReference type="SAM" id="Phobius"/>
    </source>
</evidence>
<keyword evidence="1" id="KW-1133">Transmembrane helix</keyword>
<protein>
    <recommendedName>
        <fullName evidence="4">DUF4190 domain-containing protein</fullName>
    </recommendedName>
</protein>
<accession>A0ABT1MFI3</accession>
<keyword evidence="1" id="KW-0812">Transmembrane</keyword>
<feature type="transmembrane region" description="Helical" evidence="1">
    <location>
        <begin position="20"/>
        <end position="40"/>
    </location>
</feature>
<dbReference type="EMBL" id="JANDBD010000017">
    <property type="protein sequence ID" value="MCP9276522.1"/>
    <property type="molecule type" value="Genomic_DNA"/>
</dbReference>
<dbReference type="Proteomes" id="UP001651690">
    <property type="component" value="Unassembled WGS sequence"/>
</dbReference>
<dbReference type="RefSeq" id="WP_255064580.1">
    <property type="nucleotide sequence ID" value="NZ_JANDBD010000017.1"/>
</dbReference>